<dbReference type="PANTHER" id="PTHR45445">
    <property type="match status" value="1"/>
</dbReference>
<dbReference type="STRING" id="45351.A7RJ18"/>
<dbReference type="AlphaFoldDB" id="A7RJ18"/>
<dbReference type="HOGENOM" id="CLU_057403_0_0_1"/>
<evidence type="ECO:0000259" key="1">
    <source>
        <dbReference type="Pfam" id="PF08241"/>
    </source>
</evidence>
<accession>A7RJ18</accession>
<dbReference type="EMBL" id="DS469513">
    <property type="protein sequence ID" value="EDO48498.1"/>
    <property type="molecule type" value="Genomic_DNA"/>
</dbReference>
<protein>
    <recommendedName>
        <fullName evidence="1">Methyltransferase type 11 domain-containing protein</fullName>
    </recommendedName>
</protein>
<keyword evidence="3" id="KW-1185">Reference proteome</keyword>
<evidence type="ECO:0000313" key="2">
    <source>
        <dbReference type="EMBL" id="EDO48498.1"/>
    </source>
</evidence>
<dbReference type="InParanoid" id="A7RJ18"/>
<dbReference type="Proteomes" id="UP000001593">
    <property type="component" value="Unassembled WGS sequence"/>
</dbReference>
<dbReference type="OrthoDB" id="506498at2759"/>
<name>A7RJ18_NEMVE</name>
<dbReference type="SUPFAM" id="SSF53335">
    <property type="entry name" value="S-adenosyl-L-methionine-dependent methyltransferases"/>
    <property type="match status" value="1"/>
</dbReference>
<dbReference type="Pfam" id="PF08241">
    <property type="entry name" value="Methyltransf_11"/>
    <property type="match status" value="1"/>
</dbReference>
<organism evidence="2 3">
    <name type="scientific">Nematostella vectensis</name>
    <name type="common">Starlet sea anemone</name>
    <dbReference type="NCBI Taxonomy" id="45351"/>
    <lineage>
        <taxon>Eukaryota</taxon>
        <taxon>Metazoa</taxon>
        <taxon>Cnidaria</taxon>
        <taxon>Anthozoa</taxon>
        <taxon>Hexacorallia</taxon>
        <taxon>Actiniaria</taxon>
        <taxon>Edwardsiidae</taxon>
        <taxon>Nematostella</taxon>
    </lineage>
</organism>
<dbReference type="KEGG" id="nve:5520849"/>
<dbReference type="eggNOG" id="ENOG502QSAN">
    <property type="taxonomic scope" value="Eukaryota"/>
</dbReference>
<dbReference type="CDD" id="cd02440">
    <property type="entry name" value="AdoMet_MTases"/>
    <property type="match status" value="1"/>
</dbReference>
<reference evidence="2 3" key="1">
    <citation type="journal article" date="2007" name="Science">
        <title>Sea anemone genome reveals ancestral eumetazoan gene repertoire and genomic organization.</title>
        <authorList>
            <person name="Putnam N.H."/>
            <person name="Srivastava M."/>
            <person name="Hellsten U."/>
            <person name="Dirks B."/>
            <person name="Chapman J."/>
            <person name="Salamov A."/>
            <person name="Terry A."/>
            <person name="Shapiro H."/>
            <person name="Lindquist E."/>
            <person name="Kapitonov V.V."/>
            <person name="Jurka J."/>
            <person name="Genikhovich G."/>
            <person name="Grigoriev I.V."/>
            <person name="Lucas S.M."/>
            <person name="Steele R.E."/>
            <person name="Finnerty J.R."/>
            <person name="Technau U."/>
            <person name="Martindale M.Q."/>
            <person name="Rokhsar D.S."/>
        </authorList>
    </citation>
    <scope>NUCLEOTIDE SEQUENCE [LARGE SCALE GENOMIC DNA]</scope>
    <source>
        <strain evidence="3">CH2 X CH6</strain>
    </source>
</reference>
<sequence>MTTRDAVICSVSALAASALAVAVYRYFPRRKQNAYETKKLVNEYLLFHYGKPEEVLMYDFGPKDALDFPRRCADLCIEHTGDEVPSLALDIGCAVGRSAFELARHFKHVVGIDYSNAFVDTCIQLKLLGKLSYEATTEGVLTSQHEAVIDSQIDRSKTSFQQGDACSLPSDLGQFGCVLGANLICRLPNPYKFLDRLPTLVAPGGIVVLTCPFTWLEEYTPKKLWLGGYTDSSGNPVSGADALKAYLQPNFELIETKDMPFFIRETARKNQWSVAQVFIWRRRKNTVEKS</sequence>
<evidence type="ECO:0000313" key="3">
    <source>
        <dbReference type="Proteomes" id="UP000001593"/>
    </source>
</evidence>
<dbReference type="PANTHER" id="PTHR45445:SF2">
    <property type="entry name" value="METHYLTRANSFERASE TYPE 11 DOMAIN-CONTAINING PROTEIN"/>
    <property type="match status" value="1"/>
</dbReference>
<dbReference type="PhylomeDB" id="A7RJ18"/>
<proteinExistence type="predicted"/>
<dbReference type="InterPro" id="IPR027625">
    <property type="entry name" value="OvoA_Cterm"/>
</dbReference>
<dbReference type="Gene3D" id="3.40.50.150">
    <property type="entry name" value="Vaccinia Virus protein VP39"/>
    <property type="match status" value="1"/>
</dbReference>
<dbReference type="OMA" id="SWWEDAT"/>
<feature type="domain" description="Methyltransferase type 11" evidence="1">
    <location>
        <begin position="89"/>
        <end position="209"/>
    </location>
</feature>
<dbReference type="InterPro" id="IPR029063">
    <property type="entry name" value="SAM-dependent_MTases_sf"/>
</dbReference>
<dbReference type="NCBIfam" id="TIGR04345">
    <property type="entry name" value="ovoA_Cterm"/>
    <property type="match status" value="1"/>
</dbReference>
<gene>
    <name evidence="2" type="ORF">NEMVEDRAFT_v1g178601</name>
</gene>
<dbReference type="InterPro" id="IPR013216">
    <property type="entry name" value="Methyltransf_11"/>
</dbReference>
<dbReference type="GO" id="GO:0008757">
    <property type="term" value="F:S-adenosylmethionine-dependent methyltransferase activity"/>
    <property type="evidence" value="ECO:0007669"/>
    <property type="project" value="InterPro"/>
</dbReference>